<accession>J0H6W9</accession>
<feature type="region of interest" description="Disordered" evidence="1">
    <location>
        <begin position="39"/>
        <end position="63"/>
    </location>
</feature>
<feature type="compositionally biased region" description="Basic and acidic residues" evidence="1">
    <location>
        <begin position="43"/>
        <end position="63"/>
    </location>
</feature>
<organism evidence="2 3">
    <name type="scientific">Rhizobium leguminosarum bv. trifolii WSM597</name>
    <dbReference type="NCBI Taxonomy" id="754764"/>
    <lineage>
        <taxon>Bacteria</taxon>
        <taxon>Pseudomonadati</taxon>
        <taxon>Pseudomonadota</taxon>
        <taxon>Alphaproteobacteria</taxon>
        <taxon>Hyphomicrobiales</taxon>
        <taxon>Rhizobiaceae</taxon>
        <taxon>Rhizobium/Agrobacterium group</taxon>
        <taxon>Rhizobium</taxon>
    </lineage>
</organism>
<gene>
    <name evidence="2" type="ORF">Rleg9DRAFT_4826</name>
</gene>
<dbReference type="RefSeq" id="WP_003590796.1">
    <property type="nucleotide sequence ID" value="NZ_JH719381.1"/>
</dbReference>
<protein>
    <submittedName>
        <fullName evidence="2">Uncharacterized protein</fullName>
    </submittedName>
</protein>
<evidence type="ECO:0000313" key="3">
    <source>
        <dbReference type="Proteomes" id="UP000005092"/>
    </source>
</evidence>
<dbReference type="HOGENOM" id="CLU_2882837_0_0_5"/>
<evidence type="ECO:0000256" key="1">
    <source>
        <dbReference type="SAM" id="MobiDB-lite"/>
    </source>
</evidence>
<reference evidence="2 3" key="1">
    <citation type="submission" date="2012-02" db="EMBL/GenBank/DDBJ databases">
        <title>Improved High-Quality Draft Sequence of Rhizobium leguminosarum bv. trifolii WSM597.</title>
        <authorList>
            <consortium name="US DOE Joint Genome Institute"/>
            <person name="Lucas S."/>
            <person name="Han J."/>
            <person name="Lapidus A."/>
            <person name="Cheng J.-F."/>
            <person name="Goodwin L."/>
            <person name="Pitluck S."/>
            <person name="Peters L."/>
            <person name="Ovchinnikova G."/>
            <person name="Held B."/>
            <person name="Detter J.C."/>
            <person name="Han C."/>
            <person name="Tapia R."/>
            <person name="Land M."/>
            <person name="Hauser L."/>
            <person name="Kyrpides N."/>
            <person name="Ivanova N."/>
            <person name="Pagani I."/>
            <person name="Brau L."/>
            <person name="Yates R."/>
            <person name="O'Hara G."/>
            <person name="Rui T."/>
            <person name="Howieson J."/>
            <person name="Reeve W."/>
            <person name="Woyke T."/>
        </authorList>
    </citation>
    <scope>NUCLEOTIDE SEQUENCE [LARGE SCALE GENOMIC DNA]</scope>
    <source>
        <strain evidence="2 3">WSM597</strain>
    </source>
</reference>
<dbReference type="AlphaFoldDB" id="J0H6W9"/>
<dbReference type="Proteomes" id="UP000005092">
    <property type="component" value="Unassembled WGS sequence"/>
</dbReference>
<name>J0H6W9_RHILT</name>
<sequence>MMSDRYRQRHADVLELLSSGAFLGGEPQAALEAFLIHTSPSTRSHDGPRTFGEPSRREYTTNE</sequence>
<dbReference type="EMBL" id="JH719381">
    <property type="protein sequence ID" value="EJB05935.1"/>
    <property type="molecule type" value="Genomic_DNA"/>
</dbReference>
<dbReference type="OrthoDB" id="8452465at2"/>
<evidence type="ECO:0000313" key="2">
    <source>
        <dbReference type="EMBL" id="EJB05935.1"/>
    </source>
</evidence>
<proteinExistence type="predicted"/>